<evidence type="ECO:0000313" key="1">
    <source>
        <dbReference type="EnsemblMetazoa" id="GAUT040658-PA"/>
    </source>
</evidence>
<dbReference type="Proteomes" id="UP000078200">
    <property type="component" value="Unassembled WGS sequence"/>
</dbReference>
<evidence type="ECO:0000313" key="2">
    <source>
        <dbReference type="Proteomes" id="UP000078200"/>
    </source>
</evidence>
<dbReference type="EnsemblMetazoa" id="GAUT040658-RA">
    <property type="protein sequence ID" value="GAUT040658-PA"/>
    <property type="gene ID" value="GAUT040658"/>
</dbReference>
<dbReference type="STRING" id="7395.A0A1A9VLF3"/>
<keyword evidence="2" id="KW-1185">Reference proteome</keyword>
<sequence>MLNCEHVVLDFSTEQHQTNNLVYIVESPKECDAISTAIQLIYSKRYAKLSSLHLIKHQIKEGKVIVNFSLSNSLLQIRDLNNLNSEDDDEGPCTSSQAREREMRRKQRCLRPMRQVTQITAIRDFQLDGAIIEYTINQGPIKRCPVAKFQTKFFNCADSILPNLTNLNREQFFEDKWLNILRGGSEGRGKNLLQDFGRLFVYRKVELNEMLAGLTSSTLMASSSISLSKISSIFHVFRDVRRIFEYITCSEYTVLFFLPSDCGPSNDITEIAQRINFEQMETTVQLRVTGAYAMPQIPWTQAESHIQELLLIAFQLAFAYHCHEHLVFLHSVKNKWFSKNYLQRITDVCLKIGLSAVIEYEDNLPLPLQNAAIIQCKWQSTPAVWLIDIKKRPISDYNPLNRFLHVLNILLK</sequence>
<proteinExistence type="predicted"/>
<organism evidence="1 2">
    <name type="scientific">Glossina austeni</name>
    <name type="common">Savannah tsetse fly</name>
    <dbReference type="NCBI Taxonomy" id="7395"/>
    <lineage>
        <taxon>Eukaryota</taxon>
        <taxon>Metazoa</taxon>
        <taxon>Ecdysozoa</taxon>
        <taxon>Arthropoda</taxon>
        <taxon>Hexapoda</taxon>
        <taxon>Insecta</taxon>
        <taxon>Pterygota</taxon>
        <taxon>Neoptera</taxon>
        <taxon>Endopterygota</taxon>
        <taxon>Diptera</taxon>
        <taxon>Brachycera</taxon>
        <taxon>Muscomorpha</taxon>
        <taxon>Hippoboscoidea</taxon>
        <taxon>Glossinidae</taxon>
        <taxon>Glossina</taxon>
    </lineage>
</organism>
<name>A0A1A9VLF3_GLOAU</name>
<reference evidence="1" key="1">
    <citation type="submission" date="2020-05" db="UniProtKB">
        <authorList>
            <consortium name="EnsemblMetazoa"/>
        </authorList>
    </citation>
    <scope>IDENTIFICATION</scope>
    <source>
        <strain evidence="1">TTRI</strain>
    </source>
</reference>
<accession>A0A1A9VLF3</accession>
<dbReference type="VEuPathDB" id="VectorBase:GAUT040658"/>
<dbReference type="AlphaFoldDB" id="A0A1A9VLF3"/>
<protein>
    <submittedName>
        <fullName evidence="1">Uncharacterized protein</fullName>
    </submittedName>
</protein>